<evidence type="ECO:0000256" key="1">
    <source>
        <dbReference type="ARBA" id="ARBA00000073"/>
    </source>
</evidence>
<dbReference type="RefSeq" id="WP_031391854.1">
    <property type="nucleotide sequence ID" value="NZ_JPNB01000002.1"/>
</dbReference>
<name>A0A4R1QVI4_9FIRM</name>
<comment type="similarity">
    <text evidence="2">Belongs to the pseudouridine synthase RluA family.</text>
</comment>
<dbReference type="Proteomes" id="UP000295718">
    <property type="component" value="Unassembled WGS sequence"/>
</dbReference>
<dbReference type="PANTHER" id="PTHR21600">
    <property type="entry name" value="MITOCHONDRIAL RNA PSEUDOURIDINE SYNTHASE"/>
    <property type="match status" value="1"/>
</dbReference>
<evidence type="ECO:0000256" key="4">
    <source>
        <dbReference type="ARBA" id="ARBA00033164"/>
    </source>
</evidence>
<reference evidence="6 7" key="1">
    <citation type="submission" date="2019-03" db="EMBL/GenBank/DDBJ databases">
        <title>Genomic Encyclopedia of Type Strains, Phase IV (KMG-IV): sequencing the most valuable type-strain genomes for metagenomic binning, comparative biology and taxonomic classification.</title>
        <authorList>
            <person name="Goeker M."/>
        </authorList>
    </citation>
    <scope>NUCLEOTIDE SEQUENCE [LARGE SCALE GENOMIC DNA]</scope>
    <source>
        <strain evidence="6 7">DSM 100556</strain>
    </source>
</reference>
<dbReference type="EMBL" id="SLUO01000009">
    <property type="protein sequence ID" value="TCL57141.1"/>
    <property type="molecule type" value="Genomic_DNA"/>
</dbReference>
<dbReference type="InterPro" id="IPR006145">
    <property type="entry name" value="PsdUridine_synth_RsuA/RluA"/>
</dbReference>
<gene>
    <name evidence="6" type="ORF">EDD76_1093</name>
</gene>
<dbReference type="GO" id="GO:0000455">
    <property type="term" value="P:enzyme-directed rRNA pseudouridine synthesis"/>
    <property type="evidence" value="ECO:0007669"/>
    <property type="project" value="TreeGrafter"/>
</dbReference>
<feature type="domain" description="Pseudouridine synthase RsuA/RluA-like" evidence="5">
    <location>
        <begin position="15"/>
        <end position="176"/>
    </location>
</feature>
<sequence length="241" mass="27143">MIVKADNIMYEDEQIIVCHKPSGIATQTAKLGQPDMVSSIKNYLKTSYIGVIHRLDQPVEGILVFGKTKESAAKLSAQSMEKLYYAVVFADSAVVKAKDKDYLKTEFTLVDYLVKNGVDNTSRITEKNDKDAKRAELKYRILKVAEEDKDFRNLRMLTEILLKTGRHHQIRVQMAHAGMPLLGDVKYGSEGSMRKSLEDDIKEVALCAYSLSFLHPKTGKSMSFSIVPKGEAFRLFLPFTP</sequence>
<protein>
    <recommendedName>
        <fullName evidence="3">RNA pseudouridylate synthase</fullName>
    </recommendedName>
    <alternativeName>
        <fullName evidence="4">RNA-uridine isomerase</fullName>
    </alternativeName>
</protein>
<comment type="caution">
    <text evidence="6">The sequence shown here is derived from an EMBL/GenBank/DDBJ whole genome shotgun (WGS) entry which is preliminary data.</text>
</comment>
<dbReference type="OrthoDB" id="9773999at2"/>
<dbReference type="CDD" id="cd02869">
    <property type="entry name" value="PseudoU_synth_RluA_like"/>
    <property type="match status" value="1"/>
</dbReference>
<dbReference type="PANTHER" id="PTHR21600:SF44">
    <property type="entry name" value="RIBOSOMAL LARGE SUBUNIT PSEUDOURIDINE SYNTHASE D"/>
    <property type="match status" value="1"/>
</dbReference>
<dbReference type="GO" id="GO:0009982">
    <property type="term" value="F:pseudouridine synthase activity"/>
    <property type="evidence" value="ECO:0007669"/>
    <property type="project" value="InterPro"/>
</dbReference>
<dbReference type="InterPro" id="IPR050188">
    <property type="entry name" value="RluA_PseudoU_synthase"/>
</dbReference>
<dbReference type="InterPro" id="IPR020103">
    <property type="entry name" value="PsdUridine_synth_cat_dom_sf"/>
</dbReference>
<dbReference type="SUPFAM" id="SSF55120">
    <property type="entry name" value="Pseudouridine synthase"/>
    <property type="match status" value="1"/>
</dbReference>
<evidence type="ECO:0000259" key="5">
    <source>
        <dbReference type="Pfam" id="PF00849"/>
    </source>
</evidence>
<evidence type="ECO:0000313" key="6">
    <source>
        <dbReference type="EMBL" id="TCL57141.1"/>
    </source>
</evidence>
<organism evidence="6 7">
    <name type="scientific">Kineothrix alysoides</name>
    <dbReference type="NCBI Taxonomy" id="1469948"/>
    <lineage>
        <taxon>Bacteria</taxon>
        <taxon>Bacillati</taxon>
        <taxon>Bacillota</taxon>
        <taxon>Clostridia</taxon>
        <taxon>Lachnospirales</taxon>
        <taxon>Lachnospiraceae</taxon>
        <taxon>Kineothrix</taxon>
    </lineage>
</organism>
<dbReference type="STRING" id="1469948.GCA_000732725_03210"/>
<dbReference type="AlphaFoldDB" id="A0A4R1QVI4"/>
<dbReference type="GO" id="GO:0140098">
    <property type="term" value="F:catalytic activity, acting on RNA"/>
    <property type="evidence" value="ECO:0007669"/>
    <property type="project" value="UniProtKB-ARBA"/>
</dbReference>
<evidence type="ECO:0000313" key="7">
    <source>
        <dbReference type="Proteomes" id="UP000295718"/>
    </source>
</evidence>
<dbReference type="GO" id="GO:0003723">
    <property type="term" value="F:RNA binding"/>
    <property type="evidence" value="ECO:0007669"/>
    <property type="project" value="InterPro"/>
</dbReference>
<proteinExistence type="inferred from homology"/>
<dbReference type="Gene3D" id="3.30.2350.10">
    <property type="entry name" value="Pseudouridine synthase"/>
    <property type="match status" value="1"/>
</dbReference>
<accession>A0A4R1QVI4</accession>
<evidence type="ECO:0000256" key="2">
    <source>
        <dbReference type="ARBA" id="ARBA00010876"/>
    </source>
</evidence>
<dbReference type="Pfam" id="PF00849">
    <property type="entry name" value="PseudoU_synth_2"/>
    <property type="match status" value="1"/>
</dbReference>
<evidence type="ECO:0000256" key="3">
    <source>
        <dbReference type="ARBA" id="ARBA00031870"/>
    </source>
</evidence>
<comment type="catalytic activity">
    <reaction evidence="1">
        <text>a uridine in RNA = a pseudouridine in RNA</text>
        <dbReference type="Rhea" id="RHEA:48348"/>
        <dbReference type="Rhea" id="RHEA-COMP:12068"/>
        <dbReference type="Rhea" id="RHEA-COMP:12069"/>
        <dbReference type="ChEBI" id="CHEBI:65314"/>
        <dbReference type="ChEBI" id="CHEBI:65315"/>
    </reaction>
</comment>
<keyword evidence="7" id="KW-1185">Reference proteome</keyword>